<dbReference type="InterPro" id="IPR001299">
    <property type="entry name" value="Ependymin"/>
</dbReference>
<evidence type="ECO:0000256" key="1">
    <source>
        <dbReference type="SAM" id="SignalP"/>
    </source>
</evidence>
<organism evidence="2 3">
    <name type="scientific">Batillaria attramentaria</name>
    <dbReference type="NCBI Taxonomy" id="370345"/>
    <lineage>
        <taxon>Eukaryota</taxon>
        <taxon>Metazoa</taxon>
        <taxon>Spiralia</taxon>
        <taxon>Lophotrochozoa</taxon>
        <taxon>Mollusca</taxon>
        <taxon>Gastropoda</taxon>
        <taxon>Caenogastropoda</taxon>
        <taxon>Sorbeoconcha</taxon>
        <taxon>Cerithioidea</taxon>
        <taxon>Batillariidae</taxon>
        <taxon>Batillaria</taxon>
    </lineage>
</organism>
<dbReference type="AlphaFoldDB" id="A0ABD0L2S0"/>
<reference evidence="2 3" key="1">
    <citation type="journal article" date="2023" name="Sci. Data">
        <title>Genome assembly of the Korean intertidal mud-creeper Batillaria attramentaria.</title>
        <authorList>
            <person name="Patra A.K."/>
            <person name="Ho P.T."/>
            <person name="Jun S."/>
            <person name="Lee S.J."/>
            <person name="Kim Y."/>
            <person name="Won Y.J."/>
        </authorList>
    </citation>
    <scope>NUCLEOTIDE SEQUENCE [LARGE SCALE GENOMIC DNA]</scope>
    <source>
        <strain evidence="2">Wonlab-2016</strain>
    </source>
</reference>
<evidence type="ECO:0000313" key="2">
    <source>
        <dbReference type="EMBL" id="KAK7493518.1"/>
    </source>
</evidence>
<feature type="chain" id="PRO_5044844199" evidence="1">
    <location>
        <begin position="20"/>
        <end position="210"/>
    </location>
</feature>
<keyword evidence="1" id="KW-0732">Signal</keyword>
<comment type="caution">
    <text evidence="2">The sequence shown here is derived from an EMBL/GenBank/DDBJ whole genome shotgun (WGS) entry which is preliminary data.</text>
</comment>
<accession>A0ABD0L2S0</accession>
<sequence>MMLTWWWMGLLLLSPEVGGQWSWDWCAPKLWEGKSWTVRLTHTDQGIEFSEMYRDFSLDAIGARLAWKETGVRNGQEYSATYLAYYPANTLFKVENGVCTSSYIQGNVSNCKTIPNDHITEFMAKTVIGGGYGSDNIIPIFAAGRVDSGVGEFYMTEMDGYFPLMDEVRGSLDEGPTYEVTYYYNATIGIQDPTVFVPPEICEKAARRTS</sequence>
<dbReference type="Proteomes" id="UP001519460">
    <property type="component" value="Unassembled WGS sequence"/>
</dbReference>
<name>A0ABD0L2S0_9CAEN</name>
<protein>
    <submittedName>
        <fullName evidence="2">Uncharacterized protein</fullName>
    </submittedName>
</protein>
<dbReference type="PANTHER" id="PTHR10697:SF1">
    <property type="entry name" value="MAMMALIAN EPENDYMIN-RELATED PROTEIN 1"/>
    <property type="match status" value="1"/>
</dbReference>
<dbReference type="PANTHER" id="PTHR10697">
    <property type="entry name" value="MAMMALIAN EPENDYMIN-RELATED PROTEIN 1"/>
    <property type="match status" value="1"/>
</dbReference>
<feature type="signal peptide" evidence="1">
    <location>
        <begin position="1"/>
        <end position="19"/>
    </location>
</feature>
<keyword evidence="3" id="KW-1185">Reference proteome</keyword>
<dbReference type="EMBL" id="JACVVK020000092">
    <property type="protein sequence ID" value="KAK7493518.1"/>
    <property type="molecule type" value="Genomic_DNA"/>
</dbReference>
<proteinExistence type="predicted"/>
<evidence type="ECO:0000313" key="3">
    <source>
        <dbReference type="Proteomes" id="UP001519460"/>
    </source>
</evidence>
<gene>
    <name evidence="2" type="ORF">BaRGS_00015229</name>
</gene>